<sequence>MTENLSTKIAGNRTVGDWKAQRDQLSQGATVELWEETYVKFLKTRLYTRYLGPIDWLKDQTNGEGFTIVSIQCALIEFLAALKVGKNYRFPQNGEQLSAHEYSKSKELFCDFLSSSEPFKEWFVSEDVAVDFYANVRCGLLHEARTKGGWKIKASGDVAIDYDKKVVYRKQLDDAIREYLCNYKEKLKSDPDLQAAFIRKFNHLCDL</sequence>
<accession>A0A291G8H0</accession>
<gene>
    <name evidence="1" type="ORF">CEW89_01350</name>
</gene>
<proteinExistence type="predicted"/>
<dbReference type="Proteomes" id="UP000217935">
    <property type="component" value="Chromosome"/>
</dbReference>
<evidence type="ECO:0000313" key="2">
    <source>
        <dbReference type="Proteomes" id="UP000217935"/>
    </source>
</evidence>
<dbReference type="KEGG" id="ceh:CEW89_01350"/>
<reference evidence="1 2" key="1">
    <citation type="submission" date="2017-06" db="EMBL/GenBank/DDBJ databases">
        <title>Celeribacter sp. TSPH2 complete genome sequence.</title>
        <authorList>
            <person name="Woo J.-H."/>
            <person name="Kim H.-S."/>
        </authorList>
    </citation>
    <scope>NUCLEOTIDE SEQUENCE [LARGE SCALE GENOMIC DNA]</scope>
    <source>
        <strain evidence="1 2">TSPH2</strain>
    </source>
</reference>
<protein>
    <submittedName>
        <fullName evidence="1">Uncharacterized protein</fullName>
    </submittedName>
</protein>
<dbReference type="AlphaFoldDB" id="A0A291G8H0"/>
<name>A0A291G8H0_9RHOB</name>
<keyword evidence="2" id="KW-1185">Reference proteome</keyword>
<dbReference type="RefSeq" id="WP_096804623.1">
    <property type="nucleotide sequence ID" value="NZ_CP022196.1"/>
</dbReference>
<evidence type="ECO:0000313" key="1">
    <source>
        <dbReference type="EMBL" id="ATG46330.1"/>
    </source>
</evidence>
<dbReference type="OrthoDB" id="8367156at2"/>
<dbReference type="EMBL" id="CP022196">
    <property type="protein sequence ID" value="ATG46330.1"/>
    <property type="molecule type" value="Genomic_DNA"/>
</dbReference>
<organism evidence="1 2">
    <name type="scientific">Celeribacter ethanolicus</name>
    <dbReference type="NCBI Taxonomy" id="1758178"/>
    <lineage>
        <taxon>Bacteria</taxon>
        <taxon>Pseudomonadati</taxon>
        <taxon>Pseudomonadota</taxon>
        <taxon>Alphaproteobacteria</taxon>
        <taxon>Rhodobacterales</taxon>
        <taxon>Roseobacteraceae</taxon>
        <taxon>Celeribacter</taxon>
    </lineage>
</organism>